<dbReference type="SUPFAM" id="SSF56672">
    <property type="entry name" value="DNA/RNA polymerases"/>
    <property type="match status" value="1"/>
</dbReference>
<name>A0AAW2L2F5_SESRA</name>
<dbReference type="InterPro" id="IPR043502">
    <property type="entry name" value="DNA/RNA_pol_sf"/>
</dbReference>
<accession>A0AAW2L2F5</accession>
<feature type="domain" description="Reverse transcriptase" evidence="1">
    <location>
        <begin position="95"/>
        <end position="229"/>
    </location>
</feature>
<dbReference type="AlphaFoldDB" id="A0AAW2L2F5"/>
<evidence type="ECO:0000259" key="1">
    <source>
        <dbReference type="Pfam" id="PF00078"/>
    </source>
</evidence>
<dbReference type="Gene3D" id="3.30.70.270">
    <property type="match status" value="1"/>
</dbReference>
<comment type="caution">
    <text evidence="2">The sequence shown here is derived from an EMBL/GenBank/DDBJ whole genome shotgun (WGS) entry which is preliminary data.</text>
</comment>
<dbReference type="PANTHER" id="PTHR24559">
    <property type="entry name" value="TRANSPOSON TY3-I GAG-POL POLYPROTEIN"/>
    <property type="match status" value="1"/>
</dbReference>
<organism evidence="2">
    <name type="scientific">Sesamum radiatum</name>
    <name type="common">Black benniseed</name>
    <dbReference type="NCBI Taxonomy" id="300843"/>
    <lineage>
        <taxon>Eukaryota</taxon>
        <taxon>Viridiplantae</taxon>
        <taxon>Streptophyta</taxon>
        <taxon>Embryophyta</taxon>
        <taxon>Tracheophyta</taxon>
        <taxon>Spermatophyta</taxon>
        <taxon>Magnoliopsida</taxon>
        <taxon>eudicotyledons</taxon>
        <taxon>Gunneridae</taxon>
        <taxon>Pentapetalae</taxon>
        <taxon>asterids</taxon>
        <taxon>lamiids</taxon>
        <taxon>Lamiales</taxon>
        <taxon>Pedaliaceae</taxon>
        <taxon>Sesamum</taxon>
    </lineage>
</organism>
<dbReference type="CDD" id="cd01647">
    <property type="entry name" value="RT_LTR"/>
    <property type="match status" value="1"/>
</dbReference>
<gene>
    <name evidence="2" type="ORF">Sradi_5613600</name>
</gene>
<dbReference type="Gene3D" id="3.10.10.10">
    <property type="entry name" value="HIV Type 1 Reverse Transcriptase, subunit A, domain 1"/>
    <property type="match status" value="1"/>
</dbReference>
<dbReference type="InterPro" id="IPR043128">
    <property type="entry name" value="Rev_trsase/Diguanyl_cyclase"/>
</dbReference>
<dbReference type="PANTHER" id="PTHR24559:SF431">
    <property type="entry name" value="RNA-DIRECTED DNA POLYMERASE HOMOLOG"/>
    <property type="match status" value="1"/>
</dbReference>
<evidence type="ECO:0000313" key="2">
    <source>
        <dbReference type="EMBL" id="KAL0312143.1"/>
    </source>
</evidence>
<proteinExistence type="predicted"/>
<reference evidence="2" key="1">
    <citation type="submission" date="2020-06" db="EMBL/GenBank/DDBJ databases">
        <authorList>
            <person name="Li T."/>
            <person name="Hu X."/>
            <person name="Zhang T."/>
            <person name="Song X."/>
            <person name="Zhang H."/>
            <person name="Dai N."/>
            <person name="Sheng W."/>
            <person name="Hou X."/>
            <person name="Wei L."/>
        </authorList>
    </citation>
    <scope>NUCLEOTIDE SEQUENCE</scope>
    <source>
        <strain evidence="2">G02</strain>
        <tissue evidence="2">Leaf</tissue>
    </source>
</reference>
<reference evidence="2" key="2">
    <citation type="journal article" date="2024" name="Plant">
        <title>Genomic evolution and insights into agronomic trait innovations of Sesamum species.</title>
        <authorList>
            <person name="Miao H."/>
            <person name="Wang L."/>
            <person name="Qu L."/>
            <person name="Liu H."/>
            <person name="Sun Y."/>
            <person name="Le M."/>
            <person name="Wang Q."/>
            <person name="Wei S."/>
            <person name="Zheng Y."/>
            <person name="Lin W."/>
            <person name="Duan Y."/>
            <person name="Cao H."/>
            <person name="Xiong S."/>
            <person name="Wang X."/>
            <person name="Wei L."/>
            <person name="Li C."/>
            <person name="Ma Q."/>
            <person name="Ju M."/>
            <person name="Zhao R."/>
            <person name="Li G."/>
            <person name="Mu C."/>
            <person name="Tian Q."/>
            <person name="Mei H."/>
            <person name="Zhang T."/>
            <person name="Gao T."/>
            <person name="Zhang H."/>
        </authorList>
    </citation>
    <scope>NUCLEOTIDE SEQUENCE</scope>
    <source>
        <strain evidence="2">G02</strain>
    </source>
</reference>
<protein>
    <submittedName>
        <fullName evidence="2">Retrovirus-related Pol polyprotein from transposon gypsy</fullName>
    </submittedName>
</protein>
<dbReference type="InterPro" id="IPR053134">
    <property type="entry name" value="RNA-dir_DNA_polymerase"/>
</dbReference>
<sequence length="232" mass="26816">MKKAKPERIEPVEKYKEIELVPGEPEKTTRIGSQMAPETETLTIDFLRKNRDIFAWSPSDFQGIDPQEEVAKLLKGGYFSEIEYSSWLSNVVIVLKASEKWRFCTDFTDLNKACPKDLYSLPRINLLVDSTTRCALFSMMDAYLGYHQIFMAGEDKDKTSFITEKGVYCYNVMPFGLKNAGTTYQRLVNRMFKELIGSTMEVYVDDMFVKSKEENDPLEHLEKYSRSCEHLG</sequence>
<dbReference type="Pfam" id="PF00078">
    <property type="entry name" value="RVT_1"/>
    <property type="match status" value="1"/>
</dbReference>
<dbReference type="EMBL" id="JACGWJ010000026">
    <property type="protein sequence ID" value="KAL0312143.1"/>
    <property type="molecule type" value="Genomic_DNA"/>
</dbReference>
<dbReference type="InterPro" id="IPR000477">
    <property type="entry name" value="RT_dom"/>
</dbReference>